<sequence>MSGQVHEDHSLLLEVWKDYSDGIYAGDVGKLERIFHPSSSMFYNGDEGIVAVPIKEYLSMVANRPAPERTGASRREKLVSIAMPSPDNAVLTATILISGKSFTDQLVLLKQSGRWLIVAKTYHLDSVAEA</sequence>
<dbReference type="Gene3D" id="3.10.450.50">
    <property type="match status" value="1"/>
</dbReference>
<dbReference type="EMBL" id="JBETME010000008">
    <property type="protein sequence ID" value="MES4992592.1"/>
    <property type="molecule type" value="Genomic_DNA"/>
</dbReference>
<dbReference type="InterPro" id="IPR039437">
    <property type="entry name" value="FrzH/put_lumazine-bd"/>
</dbReference>
<evidence type="ECO:0000313" key="2">
    <source>
        <dbReference type="Proteomes" id="UP001438189"/>
    </source>
</evidence>
<dbReference type="Pfam" id="PF12893">
    <property type="entry name" value="Lumazine_bd_2"/>
    <property type="match status" value="1"/>
</dbReference>
<dbReference type="AlphaFoldDB" id="A0ABD5LPJ9"/>
<evidence type="ECO:0000313" key="1">
    <source>
        <dbReference type="EMBL" id="MES4992592.1"/>
    </source>
</evidence>
<organism evidence="1 2">
    <name type="scientific">Agrobacterium radiobacter</name>
    <dbReference type="NCBI Taxonomy" id="362"/>
    <lineage>
        <taxon>Bacteria</taxon>
        <taxon>Pseudomonadati</taxon>
        <taxon>Pseudomonadota</taxon>
        <taxon>Alphaproteobacteria</taxon>
        <taxon>Hyphomicrobiales</taxon>
        <taxon>Rhizobiaceae</taxon>
        <taxon>Rhizobium/Agrobacterium group</taxon>
        <taxon>Agrobacterium</taxon>
        <taxon>Agrobacterium tumefaciens complex</taxon>
    </lineage>
</organism>
<dbReference type="RefSeq" id="WP_353574535.1">
    <property type="nucleotide sequence ID" value="NZ_JBETME010000008.1"/>
</dbReference>
<proteinExistence type="predicted"/>
<reference evidence="1 2" key="1">
    <citation type="submission" date="2024-06" db="EMBL/GenBank/DDBJ databases">
        <title>Genome sequencing of Agrobacterium spp. from tobacco in Serbia.</title>
        <authorList>
            <person name="Ilicic R.J."/>
            <person name="Studholme D.J."/>
            <person name="Jelusic A."/>
            <person name="Barac G."/>
            <person name="Bagi F."/>
            <person name="Popovic Milovanovic T."/>
        </authorList>
    </citation>
    <scope>NUCLEOTIDE SEQUENCE [LARGE SCALE GENOMIC DNA]</scope>
    <source>
        <strain evidence="1 2">DA1</strain>
    </source>
</reference>
<dbReference type="Proteomes" id="UP001438189">
    <property type="component" value="Unassembled WGS sequence"/>
</dbReference>
<name>A0ABD5LPJ9_AGRRD</name>
<dbReference type="SUPFAM" id="SSF54427">
    <property type="entry name" value="NTF2-like"/>
    <property type="match status" value="1"/>
</dbReference>
<protein>
    <submittedName>
        <fullName evidence="1">Nuclear transport factor 2 family protein</fullName>
    </submittedName>
</protein>
<gene>
    <name evidence="1" type="ORF">ABVB70_19930</name>
</gene>
<comment type="caution">
    <text evidence="1">The sequence shown here is derived from an EMBL/GenBank/DDBJ whole genome shotgun (WGS) entry which is preliminary data.</text>
</comment>
<dbReference type="InterPro" id="IPR032710">
    <property type="entry name" value="NTF2-like_dom_sf"/>
</dbReference>
<accession>A0ABD5LPJ9</accession>